<dbReference type="EMBL" id="AKKL01000020">
    <property type="protein sequence ID" value="EKT62404.1"/>
    <property type="molecule type" value="Genomic_DNA"/>
</dbReference>
<keyword evidence="5" id="KW-1185">Reference proteome</keyword>
<evidence type="ECO:0000313" key="4">
    <source>
        <dbReference type="EMBL" id="EKT62404.1"/>
    </source>
</evidence>
<dbReference type="PANTHER" id="PTHR43877">
    <property type="entry name" value="AMINOALKYLPHOSPHONATE N-ACETYLTRANSFERASE-RELATED-RELATED"/>
    <property type="match status" value="1"/>
</dbReference>
<evidence type="ECO:0000256" key="1">
    <source>
        <dbReference type="ARBA" id="ARBA00022679"/>
    </source>
</evidence>
<accession>K8WPB6</accession>
<dbReference type="RefSeq" id="WP_008911515.1">
    <property type="nucleotide sequence ID" value="NZ_KB233222.1"/>
</dbReference>
<feature type="domain" description="N-acetyltransferase" evidence="3">
    <location>
        <begin position="19"/>
        <end position="169"/>
    </location>
</feature>
<name>K8WPB6_9GAMM</name>
<keyword evidence="1 4" id="KW-0808">Transferase</keyword>
<dbReference type="STRING" id="1141662.OOA_07450"/>
<dbReference type="SUPFAM" id="SSF55729">
    <property type="entry name" value="Acyl-CoA N-acyltransferases (Nat)"/>
    <property type="match status" value="1"/>
</dbReference>
<protein>
    <submittedName>
        <fullName evidence="4">Acetyltransferase</fullName>
    </submittedName>
</protein>
<proteinExistence type="predicted"/>
<dbReference type="HOGENOM" id="CLU_077728_1_1_6"/>
<dbReference type="OrthoDB" id="3389160at2"/>
<dbReference type="PATRIC" id="fig|1141662.3.peg.1512"/>
<reference evidence="4 5" key="1">
    <citation type="journal article" date="2012" name="BMC Genomics">
        <title>Comparative genomics of bacteria in the genus Providencia isolated from wild Drosophila melanogaster.</title>
        <authorList>
            <person name="Galac M.R."/>
            <person name="Lazzaro B.P."/>
        </authorList>
    </citation>
    <scope>NUCLEOTIDE SEQUENCE [LARGE SCALE GENOMIC DNA]</scope>
    <source>
        <strain evidence="4 5">DSM 19968</strain>
    </source>
</reference>
<dbReference type="GO" id="GO:0016747">
    <property type="term" value="F:acyltransferase activity, transferring groups other than amino-acyl groups"/>
    <property type="evidence" value="ECO:0007669"/>
    <property type="project" value="InterPro"/>
</dbReference>
<sequence length="174" mass="19574">MSIDILATIQGHELQFEQLLINGVNNGASIGFIAPLGLDEAKQYWLQVDSEVQQGNRLLLAQFIDNQLAGAIQLSLCQKANGRHRAEVEKLMVHTDFRQHGIAKQLLVYAEQVALDNHRTLLVLDTRTGDVASHLYRRQGYIEVGQIPDYVCSSENKFESTTYFYKQLSPSISL</sequence>
<gene>
    <name evidence="4" type="ORF">OOA_07450</name>
</gene>
<dbReference type="InterPro" id="IPR000182">
    <property type="entry name" value="GNAT_dom"/>
</dbReference>
<dbReference type="AlphaFoldDB" id="K8WPB6"/>
<dbReference type="Gene3D" id="3.40.630.30">
    <property type="match status" value="1"/>
</dbReference>
<dbReference type="Proteomes" id="UP000009336">
    <property type="component" value="Unassembled WGS sequence"/>
</dbReference>
<dbReference type="CDD" id="cd04301">
    <property type="entry name" value="NAT_SF"/>
    <property type="match status" value="1"/>
</dbReference>
<keyword evidence="2" id="KW-0012">Acyltransferase</keyword>
<dbReference type="Pfam" id="PF00583">
    <property type="entry name" value="Acetyltransf_1"/>
    <property type="match status" value="1"/>
</dbReference>
<dbReference type="PROSITE" id="PS51186">
    <property type="entry name" value="GNAT"/>
    <property type="match status" value="1"/>
</dbReference>
<dbReference type="eggNOG" id="COG0456">
    <property type="taxonomic scope" value="Bacteria"/>
</dbReference>
<organism evidence="4 5">
    <name type="scientific">Providencia burhodogranariea DSM 19968</name>
    <dbReference type="NCBI Taxonomy" id="1141662"/>
    <lineage>
        <taxon>Bacteria</taxon>
        <taxon>Pseudomonadati</taxon>
        <taxon>Pseudomonadota</taxon>
        <taxon>Gammaproteobacteria</taxon>
        <taxon>Enterobacterales</taxon>
        <taxon>Morganellaceae</taxon>
        <taxon>Providencia</taxon>
    </lineage>
</organism>
<evidence type="ECO:0000259" key="3">
    <source>
        <dbReference type="PROSITE" id="PS51186"/>
    </source>
</evidence>
<dbReference type="InterPro" id="IPR050832">
    <property type="entry name" value="Bact_Acetyltransf"/>
</dbReference>
<comment type="caution">
    <text evidence="4">The sequence shown here is derived from an EMBL/GenBank/DDBJ whole genome shotgun (WGS) entry which is preliminary data.</text>
</comment>
<evidence type="ECO:0000313" key="5">
    <source>
        <dbReference type="Proteomes" id="UP000009336"/>
    </source>
</evidence>
<dbReference type="InterPro" id="IPR016181">
    <property type="entry name" value="Acyl_CoA_acyltransferase"/>
</dbReference>
<evidence type="ECO:0000256" key="2">
    <source>
        <dbReference type="ARBA" id="ARBA00023315"/>
    </source>
</evidence>